<name>A0ABU4H4L1_9MICO</name>
<evidence type="ECO:0000313" key="1">
    <source>
        <dbReference type="EMBL" id="MDW4574277.1"/>
    </source>
</evidence>
<keyword evidence="2" id="KW-1185">Reference proteome</keyword>
<dbReference type="Pfam" id="PF10604">
    <property type="entry name" value="Polyketide_cyc2"/>
    <property type="match status" value="1"/>
</dbReference>
<accession>A0ABU4H4L1</accession>
<dbReference type="InterPro" id="IPR019587">
    <property type="entry name" value="Polyketide_cyclase/dehydratase"/>
</dbReference>
<dbReference type="SUPFAM" id="SSF55961">
    <property type="entry name" value="Bet v1-like"/>
    <property type="match status" value="1"/>
</dbReference>
<organism evidence="1 2">
    <name type="scientific">Microbacterium arthrosphaerae</name>
    <dbReference type="NCBI Taxonomy" id="792652"/>
    <lineage>
        <taxon>Bacteria</taxon>
        <taxon>Bacillati</taxon>
        <taxon>Actinomycetota</taxon>
        <taxon>Actinomycetes</taxon>
        <taxon>Micrococcales</taxon>
        <taxon>Microbacteriaceae</taxon>
        <taxon>Microbacterium</taxon>
    </lineage>
</organism>
<comment type="caution">
    <text evidence="1">The sequence shown here is derived from an EMBL/GenBank/DDBJ whole genome shotgun (WGS) entry which is preliminary data.</text>
</comment>
<dbReference type="Gene3D" id="3.30.530.20">
    <property type="match status" value="1"/>
</dbReference>
<evidence type="ECO:0000313" key="2">
    <source>
        <dbReference type="Proteomes" id="UP001283109"/>
    </source>
</evidence>
<protein>
    <submittedName>
        <fullName evidence="1">SRPBCC family protein</fullName>
    </submittedName>
</protein>
<sequence length="158" mass="17902">MWRRVTLDVHLDHPPERVFPCFADPGTWPDWAPAVELRERLGEGPAVVGSRWSAVDRIVGPFRVRFWDELEVVEPLERVVWHSTAPWNSRVEYVCAPDRGGTRVHADYGGDVAGWLRLVALLPTFVLARILLRDFRGLTRLLDAEDARVEAVAEADPA</sequence>
<reference evidence="1 2" key="1">
    <citation type="submission" date="2023-11" db="EMBL/GenBank/DDBJ databases">
        <title>Draft genome sequence of Microbacterium arthrosphaerae JCM 30492.</title>
        <authorList>
            <person name="Zhang G."/>
            <person name="Ding Y."/>
        </authorList>
    </citation>
    <scope>NUCLEOTIDE SEQUENCE [LARGE SCALE GENOMIC DNA]</scope>
    <source>
        <strain evidence="1 2">JCM 30492</strain>
    </source>
</reference>
<dbReference type="InterPro" id="IPR023393">
    <property type="entry name" value="START-like_dom_sf"/>
</dbReference>
<gene>
    <name evidence="1" type="ORF">R8Z58_15970</name>
</gene>
<proteinExistence type="predicted"/>
<dbReference type="Proteomes" id="UP001283109">
    <property type="component" value="Unassembled WGS sequence"/>
</dbReference>
<dbReference type="EMBL" id="JAWQEV010000006">
    <property type="protein sequence ID" value="MDW4574277.1"/>
    <property type="molecule type" value="Genomic_DNA"/>
</dbReference>